<dbReference type="InterPro" id="IPR006016">
    <property type="entry name" value="UspA"/>
</dbReference>
<evidence type="ECO:0000256" key="1">
    <source>
        <dbReference type="ARBA" id="ARBA00008791"/>
    </source>
</evidence>
<dbReference type="PRINTS" id="PR01438">
    <property type="entry name" value="UNVRSLSTRESS"/>
</dbReference>
<accession>A0ABU8LE84</accession>
<comment type="caution">
    <text evidence="3">The sequence shown here is derived from an EMBL/GenBank/DDBJ whole genome shotgun (WGS) entry which is preliminary data.</text>
</comment>
<proteinExistence type="inferred from homology"/>
<evidence type="ECO:0000313" key="4">
    <source>
        <dbReference type="Proteomes" id="UP001371224"/>
    </source>
</evidence>
<dbReference type="EMBL" id="JBBDGM010000015">
    <property type="protein sequence ID" value="MEJ1089624.1"/>
    <property type="molecule type" value="Genomic_DNA"/>
</dbReference>
<dbReference type="RefSeq" id="WP_337333268.1">
    <property type="nucleotide sequence ID" value="NZ_JBBDGM010000015.1"/>
</dbReference>
<evidence type="ECO:0000259" key="2">
    <source>
        <dbReference type="Pfam" id="PF00582"/>
    </source>
</evidence>
<dbReference type="PANTHER" id="PTHR46268">
    <property type="entry name" value="STRESS RESPONSE PROTEIN NHAX"/>
    <property type="match status" value="1"/>
</dbReference>
<gene>
    <name evidence="3" type="ORF">WDU99_15005</name>
</gene>
<dbReference type="Pfam" id="PF00582">
    <property type="entry name" value="Usp"/>
    <property type="match status" value="2"/>
</dbReference>
<name>A0ABU8LE84_9MICO</name>
<dbReference type="SUPFAM" id="SSF52402">
    <property type="entry name" value="Adenine nucleotide alpha hydrolases-like"/>
    <property type="match status" value="2"/>
</dbReference>
<dbReference type="Gene3D" id="3.40.50.620">
    <property type="entry name" value="HUPs"/>
    <property type="match status" value="2"/>
</dbReference>
<feature type="domain" description="UspA" evidence="2">
    <location>
        <begin position="1"/>
        <end position="134"/>
    </location>
</feature>
<dbReference type="InterPro" id="IPR006015">
    <property type="entry name" value="Universal_stress_UspA"/>
</dbReference>
<dbReference type="PANTHER" id="PTHR46268:SF6">
    <property type="entry name" value="UNIVERSAL STRESS PROTEIN UP12"/>
    <property type="match status" value="1"/>
</dbReference>
<sequence>MSEKIVVGVTESAVSHRAVDWAAARATARRQSLELISVVGGAVGSVGEGTVLAAAKAATEEMLRAEADRVASDALTVHTTVATGDPVTVLSDASKDAALLVIGSDYRGPGEGPARGSHGIRIAAASACPVVVVPDFELTDDRSGVLVAVDGSPVSEAAIAFAASEADRLGEPLTALIVWTPIAVPRNALMVMPQDYRTGMEDAAREALALSIAGLRSQYPGIEIEEAVAEGFPSAVINELAESARLTVVGSRGHGAVRRFLLGSISHEVLQRLATVTAVVR</sequence>
<keyword evidence="4" id="KW-1185">Reference proteome</keyword>
<organism evidence="3 4">
    <name type="scientific">Microbacterium bandirmense</name>
    <dbReference type="NCBI Taxonomy" id="3122050"/>
    <lineage>
        <taxon>Bacteria</taxon>
        <taxon>Bacillati</taxon>
        <taxon>Actinomycetota</taxon>
        <taxon>Actinomycetes</taxon>
        <taxon>Micrococcales</taxon>
        <taxon>Microbacteriaceae</taxon>
        <taxon>Microbacterium</taxon>
    </lineage>
</organism>
<dbReference type="InterPro" id="IPR014729">
    <property type="entry name" value="Rossmann-like_a/b/a_fold"/>
</dbReference>
<dbReference type="Proteomes" id="UP001371224">
    <property type="component" value="Unassembled WGS sequence"/>
</dbReference>
<feature type="domain" description="UspA" evidence="2">
    <location>
        <begin position="145"/>
        <end position="281"/>
    </location>
</feature>
<reference evidence="3 4" key="1">
    <citation type="submission" date="2024-02" db="EMBL/GenBank/DDBJ databases">
        <authorList>
            <person name="Saticioglu I.B."/>
        </authorList>
    </citation>
    <scope>NUCLEOTIDE SEQUENCE [LARGE SCALE GENOMIC DNA]</scope>
    <source>
        <strain evidence="3 4">Mu-80</strain>
    </source>
</reference>
<protein>
    <submittedName>
        <fullName evidence="3">Universal stress protein</fullName>
    </submittedName>
</protein>
<comment type="similarity">
    <text evidence="1">Belongs to the universal stress protein A family.</text>
</comment>
<evidence type="ECO:0000313" key="3">
    <source>
        <dbReference type="EMBL" id="MEJ1089624.1"/>
    </source>
</evidence>